<feature type="compositionally biased region" description="Low complexity" evidence="4">
    <location>
        <begin position="21"/>
        <end position="38"/>
    </location>
</feature>
<dbReference type="InterPro" id="IPR011990">
    <property type="entry name" value="TPR-like_helical_dom_sf"/>
</dbReference>
<dbReference type="InterPro" id="IPR044631">
    <property type="entry name" value="ETO1-like"/>
</dbReference>
<keyword evidence="6" id="KW-1185">Reference proteome</keyword>
<keyword evidence="3" id="KW-0175">Coiled coil</keyword>
<gene>
    <name evidence="5" type="ORF">ILEXP_LOCUS33270</name>
</gene>
<evidence type="ECO:0000256" key="4">
    <source>
        <dbReference type="SAM" id="MobiDB-lite"/>
    </source>
</evidence>
<feature type="repeat" description="TPR" evidence="2">
    <location>
        <begin position="755"/>
        <end position="788"/>
    </location>
</feature>
<feature type="region of interest" description="Disordered" evidence="4">
    <location>
        <begin position="19"/>
        <end position="47"/>
    </location>
</feature>
<accession>A0ABC8T428</accession>
<comment type="caution">
    <text evidence="5">The sequence shown here is derived from an EMBL/GenBank/DDBJ whole genome shotgun (WGS) entry which is preliminary data.</text>
</comment>
<evidence type="ECO:0000313" key="5">
    <source>
        <dbReference type="EMBL" id="CAK9164176.1"/>
    </source>
</evidence>
<evidence type="ECO:0000256" key="2">
    <source>
        <dbReference type="PROSITE-ProRule" id="PRU00339"/>
    </source>
</evidence>
<dbReference type="Gene3D" id="1.25.40.10">
    <property type="entry name" value="Tetratricopeptide repeat domain"/>
    <property type="match status" value="3"/>
</dbReference>
<evidence type="ECO:0000256" key="3">
    <source>
        <dbReference type="SAM" id="Coils"/>
    </source>
</evidence>
<dbReference type="Gene3D" id="3.30.710.10">
    <property type="entry name" value="Potassium Channel Kv1.1, Chain A"/>
    <property type="match status" value="1"/>
</dbReference>
<dbReference type="AlphaFoldDB" id="A0ABC8T428"/>
<keyword evidence="2" id="KW-0802">TPR repeat</keyword>
<dbReference type="Pfam" id="PF13181">
    <property type="entry name" value="TPR_8"/>
    <property type="match status" value="1"/>
</dbReference>
<name>A0ABC8T428_9AQUA</name>
<comment type="pathway">
    <text evidence="1">Protein modification; protein ubiquitination.</text>
</comment>
<protein>
    <recommendedName>
        <fullName evidence="7">Ethylene-overproduction protein 1</fullName>
    </recommendedName>
</protein>
<dbReference type="InterPro" id="IPR011333">
    <property type="entry name" value="SKP1/BTB/POZ_sf"/>
</dbReference>
<dbReference type="PANTHER" id="PTHR44203">
    <property type="entry name" value="ETO1-RELATED"/>
    <property type="match status" value="1"/>
</dbReference>
<sequence length="935" mass="105635">MRRFKLKDRYKTTQVHALNPADTSTSTTAAAVSTTTSTKPNQHHQDLPTLNSILSRSDDTNSMSTAEALLPFGLPTTEFLEPPIDPYLKSIDLVESLADLYRRVKNCSESDKSSVYLEQYSLLCSLSDPKLPRRCLQLARQHAVDVHSKVVLSAWMRYERREDEFAGTSALDCTGRFLECPQAALVSGYDPNSVFDPCQCIRTANNTSSIDISTEDDCLSSEDDESVCFCIGNEDINCVRGKIAALSVPLKVMLYGNFIESESGRIDFSRIGISVDGMRAVRVFSRSRRLESCLPNVVLELLSFANRFCCEEMKSACDSYLASLVCDIEDSLILIDYGLEERASLLVASCLQVILRELPSCLYDSKIMSIFCSVEARERLATVGHASFLLYCFLSQVAMEAKIPANVTIMLLERLRECATERWQKALAFHQLGCVLLERKEYKDAQCCFEAAVEAGHVYSMAGVARTKYKQGQRFSSYELINSLISEYKAMAWMFQERSLYNLGKKKNLDLDDATKLDPTLPFPYRYRAVALVEDNQIGAAISEINRIIGFKASPECLELRAWFFIVLEDYQAALRDLRALLTLDPTHMMFHGRLRGDHLIELLGQRIQQWSPADCWLQLYDRWSSVDDIGSLAVIHQMLTNDPGKSLLLFRQSLLLLRLNCQKAAMHSLRLARNHSSSKSEKLVYEGWILYDTGYRKEALNKAEESISLQRSFEAFFLEAYVLADTTLNPESASHVIQLLEEALRCPSDGLRKGQALNNLGSIYVDCGKLELAADCYVNALEIKHTRAHQGLARVYHLKNERKAAHDEMTKLIEKAQNKASAYEKRSEYCDRDMANKDLSMATQLDPLRTYPYRYRAAVMMDDQRETEAVEELTKAIAFKTDLQMLNLRAAFHESMGGFTSALRDCEAALCLDPNHKDTIDLYNRTLGQAHVPT</sequence>
<dbReference type="SUPFAM" id="SSF48452">
    <property type="entry name" value="TPR-like"/>
    <property type="match status" value="2"/>
</dbReference>
<evidence type="ECO:0000256" key="1">
    <source>
        <dbReference type="ARBA" id="ARBA00004906"/>
    </source>
</evidence>
<evidence type="ECO:0008006" key="7">
    <source>
        <dbReference type="Google" id="ProtNLM"/>
    </source>
</evidence>
<reference evidence="5 6" key="1">
    <citation type="submission" date="2024-02" db="EMBL/GenBank/DDBJ databases">
        <authorList>
            <person name="Vignale AGUSTIN F."/>
            <person name="Sosa J E."/>
            <person name="Modenutti C."/>
        </authorList>
    </citation>
    <scope>NUCLEOTIDE SEQUENCE [LARGE SCALE GENOMIC DNA]</scope>
</reference>
<feature type="coiled-coil region" evidence="3">
    <location>
        <begin position="800"/>
        <end position="827"/>
    </location>
</feature>
<dbReference type="Proteomes" id="UP001642360">
    <property type="component" value="Unassembled WGS sequence"/>
</dbReference>
<evidence type="ECO:0000313" key="6">
    <source>
        <dbReference type="Proteomes" id="UP001642360"/>
    </source>
</evidence>
<dbReference type="SUPFAM" id="SSF54695">
    <property type="entry name" value="POZ domain"/>
    <property type="match status" value="1"/>
</dbReference>
<proteinExistence type="predicted"/>
<dbReference type="PANTHER" id="PTHR44203:SF3">
    <property type="entry name" value="ETO1-LIKE PROTEIN 2"/>
    <property type="match status" value="1"/>
</dbReference>
<organism evidence="5 6">
    <name type="scientific">Ilex paraguariensis</name>
    <name type="common">yerba mate</name>
    <dbReference type="NCBI Taxonomy" id="185542"/>
    <lineage>
        <taxon>Eukaryota</taxon>
        <taxon>Viridiplantae</taxon>
        <taxon>Streptophyta</taxon>
        <taxon>Embryophyta</taxon>
        <taxon>Tracheophyta</taxon>
        <taxon>Spermatophyta</taxon>
        <taxon>Magnoliopsida</taxon>
        <taxon>eudicotyledons</taxon>
        <taxon>Gunneridae</taxon>
        <taxon>Pentapetalae</taxon>
        <taxon>asterids</taxon>
        <taxon>campanulids</taxon>
        <taxon>Aquifoliales</taxon>
        <taxon>Aquifoliaceae</taxon>
        <taxon>Ilex</taxon>
    </lineage>
</organism>
<dbReference type="SMART" id="SM00028">
    <property type="entry name" value="TPR"/>
    <property type="match status" value="4"/>
</dbReference>
<dbReference type="PROSITE" id="PS50005">
    <property type="entry name" value="TPR"/>
    <property type="match status" value="1"/>
</dbReference>
<dbReference type="EMBL" id="CAUOFW020004169">
    <property type="protein sequence ID" value="CAK9164176.1"/>
    <property type="molecule type" value="Genomic_DNA"/>
</dbReference>
<dbReference type="InterPro" id="IPR019734">
    <property type="entry name" value="TPR_rpt"/>
</dbReference>